<dbReference type="EMBL" id="CAUEEQ010005491">
    <property type="protein sequence ID" value="CAJ0928946.1"/>
    <property type="molecule type" value="Genomic_DNA"/>
</dbReference>
<evidence type="ECO:0000256" key="1">
    <source>
        <dbReference type="SAM" id="MobiDB-lite"/>
    </source>
</evidence>
<feature type="region of interest" description="Disordered" evidence="1">
    <location>
        <begin position="223"/>
        <end position="242"/>
    </location>
</feature>
<dbReference type="InterPro" id="IPR043128">
    <property type="entry name" value="Rev_trsase/Diguanyl_cyclase"/>
</dbReference>
<dbReference type="PANTHER" id="PTHR47306">
    <property type="entry name" value="SI:CH211-178J18.4-RELATED"/>
    <property type="match status" value="1"/>
</dbReference>
<accession>A0ABN9KYU4</accession>
<dbReference type="InterPro" id="IPR043502">
    <property type="entry name" value="DNA/RNA_pol_sf"/>
</dbReference>
<dbReference type="PANTHER" id="PTHR47306:SF2">
    <property type="entry name" value="CORE-BINDING (CB) DOMAIN-CONTAINING PROTEIN"/>
    <property type="match status" value="1"/>
</dbReference>
<proteinExistence type="predicted"/>
<protein>
    <submittedName>
        <fullName evidence="2">Uncharacterized protein</fullName>
    </submittedName>
</protein>
<dbReference type="SUPFAM" id="SSF56672">
    <property type="entry name" value="DNA/RNA polymerases"/>
    <property type="match status" value="1"/>
</dbReference>
<evidence type="ECO:0000313" key="2">
    <source>
        <dbReference type="EMBL" id="CAJ0928946.1"/>
    </source>
</evidence>
<comment type="caution">
    <text evidence="2">The sequence shown here is derived from an EMBL/GenBank/DDBJ whole genome shotgun (WGS) entry which is preliminary data.</text>
</comment>
<gene>
    <name evidence="2" type="ORF">RIMI_LOCUS3608105</name>
</gene>
<organism evidence="2 3">
    <name type="scientific">Ranitomeya imitator</name>
    <name type="common">mimic poison frog</name>
    <dbReference type="NCBI Taxonomy" id="111125"/>
    <lineage>
        <taxon>Eukaryota</taxon>
        <taxon>Metazoa</taxon>
        <taxon>Chordata</taxon>
        <taxon>Craniata</taxon>
        <taxon>Vertebrata</taxon>
        <taxon>Euteleostomi</taxon>
        <taxon>Amphibia</taxon>
        <taxon>Batrachia</taxon>
        <taxon>Anura</taxon>
        <taxon>Neobatrachia</taxon>
        <taxon>Hyloidea</taxon>
        <taxon>Dendrobatidae</taxon>
        <taxon>Dendrobatinae</taxon>
        <taxon>Ranitomeya</taxon>
    </lineage>
</organism>
<keyword evidence="3" id="KW-1185">Reference proteome</keyword>
<sequence length="686" mass="78773">MVVDDEEKANILNTFFSTVFTVENEMLGEIPRNNENPILRVTNLTQEEDWRIANVVPIFKKGSKSEPGNYRPIECLGHVVSAEGVEPSREKIAVIQDWPTPETVKNGWAFLGLTGYYRRFVKNFARRAKPLLELFKKVPTDNPELRPGSMPELDSDVMDVPFLLRPGDSLEGDPCPPPELDSDEMDVPFLLRPVDSREGDPCPTPKLDSDEMDVPFLLRPVDSREGDPCPEPDHTGSISDRIGNEEVMDGSNLSIQKREWKDKNRTATKAAGLYKRHSLNHPMLKGFHSYLTVTHGVPNCQQEVSNVARFLFFVNPKSVTLEYLVKPNQVNNFFQQLGKLHLSSQTSLKMLKHIRRFTMYQMRATKLRLENPQLYKACEVFMNFTTDLQKSLYKGACRESVSKRYDLLMKPSKSPKDCQIILEEARPTFLASIEAVTDGGSEVDRREVVLYLEALLILKHLQRPGVVRNMTVSRRALWVSEWNERIHHTYQGRRKTIVGVKTHKCSTSQVATFVLSEEEESWFNAYAEYVRPVFTFGRKIITNFFVTCTGKVIKNPSMRLRRYHSSYNLPNITSHLVRRICETWTLSQYTDCEKRLFARYLAHTNDVAERVYREKTLTDMCRAQELVFNAGNHEDAKIMSPVMASTSELDNEVVDLTESDTESSDSTEEYSLKNIRLIPIRRTKPL</sequence>
<name>A0ABN9KYU4_9NEOB</name>
<reference evidence="2" key="1">
    <citation type="submission" date="2023-07" db="EMBL/GenBank/DDBJ databases">
        <authorList>
            <person name="Stuckert A."/>
        </authorList>
    </citation>
    <scope>NUCLEOTIDE SEQUENCE</scope>
</reference>
<dbReference type="Gene3D" id="3.30.70.270">
    <property type="match status" value="1"/>
</dbReference>
<dbReference type="Proteomes" id="UP001176940">
    <property type="component" value="Unassembled WGS sequence"/>
</dbReference>
<feature type="compositionally biased region" description="Basic and acidic residues" evidence="1">
    <location>
        <begin position="223"/>
        <end position="234"/>
    </location>
</feature>
<evidence type="ECO:0000313" key="3">
    <source>
        <dbReference type="Proteomes" id="UP001176940"/>
    </source>
</evidence>